<evidence type="ECO:0000313" key="7">
    <source>
        <dbReference type="Proteomes" id="UP000184074"/>
    </source>
</evidence>
<comment type="cofactor">
    <cofactor evidence="1">
        <name>FAD</name>
        <dbReference type="ChEBI" id="CHEBI:57692"/>
    </cofactor>
</comment>
<proteinExistence type="predicted"/>
<dbReference type="InterPro" id="IPR023166">
    <property type="entry name" value="BaiN-like_dom_sf"/>
</dbReference>
<dbReference type="PANTHER" id="PTHR42887:SF1">
    <property type="entry name" value="BLR3961 PROTEIN"/>
    <property type="match status" value="1"/>
</dbReference>
<accession>A0A1M5RB98</accession>
<dbReference type="InterPro" id="IPR055178">
    <property type="entry name" value="RsdA/BaiN/AoA(So)-like_dom"/>
</dbReference>
<dbReference type="PANTHER" id="PTHR42887">
    <property type="entry name" value="OS12G0638800 PROTEIN"/>
    <property type="match status" value="1"/>
</dbReference>
<evidence type="ECO:0000256" key="3">
    <source>
        <dbReference type="ARBA" id="ARBA00022827"/>
    </source>
</evidence>
<dbReference type="NCBIfam" id="TIGR03862">
    <property type="entry name" value="flavo_PP4765"/>
    <property type="match status" value="1"/>
</dbReference>
<organism evidence="6 7">
    <name type="scientific">Cognatiyoonia sediminum</name>
    <dbReference type="NCBI Taxonomy" id="1508389"/>
    <lineage>
        <taxon>Bacteria</taxon>
        <taxon>Pseudomonadati</taxon>
        <taxon>Pseudomonadota</taxon>
        <taxon>Alphaproteobacteria</taxon>
        <taxon>Rhodobacterales</taxon>
        <taxon>Paracoccaceae</taxon>
        <taxon>Cognatiyoonia</taxon>
    </lineage>
</organism>
<keyword evidence="7" id="KW-1185">Reference proteome</keyword>
<keyword evidence="2" id="KW-0285">Flavoprotein</keyword>
<sequence length="386" mass="41262">MLRQKSALIIGGGPAGLMAAEELSTAGIAVTIADAMPSIGRKFLMAGKSGLNLTKSEDYDSFLAAYGDANQTLEKAIQAFGPDDVVSWAEDLGQATFTGSTGRVFPKAMKASPLLRAWIARVGPTILTRHRWVGFDGDAALFETPEGPKAIAADTTILAMGGGSWARLGSDGRWADQFEGLMTPFRPSNCGFIVDWSPHMTKHLGTPIKGTKLTSGALTSRGEWVISERGIEGGGVYTVSREMRDGHSLTVDLLPDRNVDEIRLALSKARSKDSLTTTLRKVLKLDPAKIALFSEFGRPFPDDIAPLLKFLPIQHLGPRPIDEAISTAGGLRFDALTDDLMLKSRPGVFCAGEMLDWDAPTGGYLLTACFATGRMAGRAAVSYLKG</sequence>
<dbReference type="Pfam" id="PF03486">
    <property type="entry name" value="HI0933_like"/>
    <property type="match status" value="1"/>
</dbReference>
<evidence type="ECO:0000313" key="6">
    <source>
        <dbReference type="EMBL" id="SHH23614.1"/>
    </source>
</evidence>
<protein>
    <recommendedName>
        <fullName evidence="8">NAD(FAD)-utilizing dehydrogenase</fullName>
    </recommendedName>
</protein>
<reference evidence="6 7" key="1">
    <citation type="submission" date="2016-11" db="EMBL/GenBank/DDBJ databases">
        <authorList>
            <person name="Jaros S."/>
            <person name="Januszkiewicz K."/>
            <person name="Wedrychowicz H."/>
        </authorList>
    </citation>
    <scope>NUCLEOTIDE SEQUENCE [LARGE SCALE GENOMIC DNA]</scope>
    <source>
        <strain evidence="6 7">DSM 28715</strain>
    </source>
</reference>
<dbReference type="AlphaFoldDB" id="A0A1M5RB98"/>
<dbReference type="Pfam" id="PF22780">
    <property type="entry name" value="HI0933_like_1st"/>
    <property type="match status" value="1"/>
</dbReference>
<dbReference type="SUPFAM" id="SSF160996">
    <property type="entry name" value="HI0933 insert domain-like"/>
    <property type="match status" value="1"/>
</dbReference>
<dbReference type="OrthoDB" id="5288829at2"/>
<dbReference type="RefSeq" id="WP_072901569.1">
    <property type="nucleotide sequence ID" value="NZ_FQXB01000004.1"/>
</dbReference>
<name>A0A1M5RB98_9RHOB</name>
<evidence type="ECO:0000259" key="5">
    <source>
        <dbReference type="Pfam" id="PF22780"/>
    </source>
</evidence>
<dbReference type="Gene3D" id="2.40.30.10">
    <property type="entry name" value="Translation factors"/>
    <property type="match status" value="1"/>
</dbReference>
<evidence type="ECO:0000256" key="2">
    <source>
        <dbReference type="ARBA" id="ARBA00022630"/>
    </source>
</evidence>
<feature type="domain" description="RsdA/BaiN/AoA(So)-like insert" evidence="5">
    <location>
        <begin position="186"/>
        <end position="326"/>
    </location>
</feature>
<dbReference type="Gene3D" id="3.50.50.60">
    <property type="entry name" value="FAD/NAD(P)-binding domain"/>
    <property type="match status" value="1"/>
</dbReference>
<evidence type="ECO:0000256" key="1">
    <source>
        <dbReference type="ARBA" id="ARBA00001974"/>
    </source>
</evidence>
<dbReference type="PRINTS" id="PR00420">
    <property type="entry name" value="RNGMNOXGNASE"/>
</dbReference>
<dbReference type="STRING" id="1508389.SAMN05444003_2490"/>
<dbReference type="NCBIfam" id="TIGR00275">
    <property type="entry name" value="aminoacetone oxidase family FAD-binding enzyme"/>
    <property type="match status" value="1"/>
</dbReference>
<dbReference type="Proteomes" id="UP000184074">
    <property type="component" value="Unassembled WGS sequence"/>
</dbReference>
<evidence type="ECO:0008006" key="8">
    <source>
        <dbReference type="Google" id="ProtNLM"/>
    </source>
</evidence>
<dbReference type="Gene3D" id="1.10.8.260">
    <property type="entry name" value="HI0933 insert domain-like"/>
    <property type="match status" value="1"/>
</dbReference>
<dbReference type="SUPFAM" id="SSF51905">
    <property type="entry name" value="FAD/NAD(P)-binding domain"/>
    <property type="match status" value="1"/>
</dbReference>
<dbReference type="EMBL" id="FQXB01000004">
    <property type="protein sequence ID" value="SHH23614.1"/>
    <property type="molecule type" value="Genomic_DNA"/>
</dbReference>
<keyword evidence="3" id="KW-0274">FAD</keyword>
<dbReference type="InterPro" id="IPR022460">
    <property type="entry name" value="Flavoprotein_PP4765"/>
</dbReference>
<dbReference type="InterPro" id="IPR057661">
    <property type="entry name" value="RsdA/BaiN/AoA(So)_Rossmann"/>
</dbReference>
<gene>
    <name evidence="6" type="ORF">SAMN05444003_2490</name>
</gene>
<dbReference type="InterPro" id="IPR036188">
    <property type="entry name" value="FAD/NAD-bd_sf"/>
</dbReference>
<feature type="domain" description="RsdA/BaiN/AoA(So)-like Rossmann fold-like" evidence="4">
    <location>
        <begin position="7"/>
        <end position="378"/>
    </location>
</feature>
<dbReference type="InterPro" id="IPR004792">
    <property type="entry name" value="BaiN-like"/>
</dbReference>
<evidence type="ECO:0000259" key="4">
    <source>
        <dbReference type="Pfam" id="PF03486"/>
    </source>
</evidence>